<dbReference type="SUPFAM" id="SSF51101">
    <property type="entry name" value="Mannose-binding lectins"/>
    <property type="match status" value="1"/>
</dbReference>
<dbReference type="GeneID" id="43672280"/>
<dbReference type="AlphaFoldDB" id="A0A5N7D7G2"/>
<sequence length="177" mass="19870">MTESGIAYIASTLFSSTPASYNWGGTLNGSFWSLPDDPRRLTRLTLISVKRYTHSTLSSIQALQLTYQNRSSHNAGSGYHWSTSSDFHMDDENDFLQSATFSRDISYGFISYVRLETAKGRIFEVGNRRGETKTFSAPKGWSIVGFQADHGRMYRLFNVNAYLTGKFGVIYGPRVCA</sequence>
<dbReference type="InterPro" id="IPR001229">
    <property type="entry name" value="Jacalin-like_lectin_dom"/>
</dbReference>
<organism evidence="2 3">
    <name type="scientific">Aspergillus pseudonomiae</name>
    <dbReference type="NCBI Taxonomy" id="1506151"/>
    <lineage>
        <taxon>Eukaryota</taxon>
        <taxon>Fungi</taxon>
        <taxon>Dikarya</taxon>
        <taxon>Ascomycota</taxon>
        <taxon>Pezizomycotina</taxon>
        <taxon>Eurotiomycetes</taxon>
        <taxon>Eurotiomycetidae</taxon>
        <taxon>Eurotiales</taxon>
        <taxon>Aspergillaceae</taxon>
        <taxon>Aspergillus</taxon>
        <taxon>Aspergillus subgen. Circumdati</taxon>
    </lineage>
</organism>
<name>A0A5N7D7G2_9EURO</name>
<reference evidence="2 3" key="1">
    <citation type="submission" date="2019-04" db="EMBL/GenBank/DDBJ databases">
        <authorList>
            <consortium name="DOE Joint Genome Institute"/>
            <person name="Mondo S."/>
            <person name="Kjaerbolling I."/>
            <person name="Vesth T."/>
            <person name="Frisvad J.C."/>
            <person name="Nybo J.L."/>
            <person name="Theobald S."/>
            <person name="Kildgaard S."/>
            <person name="Isbrandt T."/>
            <person name="Kuo A."/>
            <person name="Sato A."/>
            <person name="Lyhne E.K."/>
            <person name="Kogle M.E."/>
            <person name="Wiebenga A."/>
            <person name="Kun R.S."/>
            <person name="Lubbers R.J."/>
            <person name="Makela M.R."/>
            <person name="Barry K."/>
            <person name="Chovatia M."/>
            <person name="Clum A."/>
            <person name="Daum C."/>
            <person name="Haridas S."/>
            <person name="He G."/>
            <person name="LaButti K."/>
            <person name="Lipzen A."/>
            <person name="Riley R."/>
            <person name="Salamov A."/>
            <person name="Simmons B.A."/>
            <person name="Magnuson J.K."/>
            <person name="Henrissat B."/>
            <person name="Mortensen U.H."/>
            <person name="Larsen T.O."/>
            <person name="Devries R.P."/>
            <person name="Grigoriev I.V."/>
            <person name="Machida M."/>
            <person name="Baker S.E."/>
            <person name="Andersen M.R."/>
            <person name="Cantor M.N."/>
            <person name="Hua S.X."/>
        </authorList>
    </citation>
    <scope>NUCLEOTIDE SEQUENCE [LARGE SCALE GENOMIC DNA]</scope>
    <source>
        <strain evidence="2 3">CBS 119388</strain>
    </source>
</reference>
<dbReference type="RefSeq" id="XP_031939680.1">
    <property type="nucleotide sequence ID" value="XM_032087589.1"/>
</dbReference>
<evidence type="ECO:0000259" key="1">
    <source>
        <dbReference type="Pfam" id="PF01419"/>
    </source>
</evidence>
<keyword evidence="3" id="KW-1185">Reference proteome</keyword>
<dbReference type="Pfam" id="PF01419">
    <property type="entry name" value="Jacalin"/>
    <property type="match status" value="1"/>
</dbReference>
<accession>A0A5N7D7G2</accession>
<dbReference type="EMBL" id="ML736789">
    <property type="protein sequence ID" value="KAE8402361.1"/>
    <property type="molecule type" value="Genomic_DNA"/>
</dbReference>
<proteinExistence type="predicted"/>
<dbReference type="InterPro" id="IPR036404">
    <property type="entry name" value="Jacalin-like_lectin_dom_sf"/>
</dbReference>
<feature type="domain" description="Jacalin-type lectin" evidence="1">
    <location>
        <begin position="22"/>
        <end position="152"/>
    </location>
</feature>
<gene>
    <name evidence="2" type="ORF">BDV37DRAFT_284842</name>
</gene>
<dbReference type="Proteomes" id="UP000325579">
    <property type="component" value="Unassembled WGS sequence"/>
</dbReference>
<dbReference type="OrthoDB" id="4526527at2759"/>
<protein>
    <recommendedName>
        <fullName evidence="1">Jacalin-type lectin domain-containing protein</fullName>
    </recommendedName>
</protein>
<dbReference type="Gene3D" id="2.100.10.30">
    <property type="entry name" value="Jacalin-like lectin domain"/>
    <property type="match status" value="1"/>
</dbReference>
<evidence type="ECO:0000313" key="2">
    <source>
        <dbReference type="EMBL" id="KAE8402361.1"/>
    </source>
</evidence>
<evidence type="ECO:0000313" key="3">
    <source>
        <dbReference type="Proteomes" id="UP000325579"/>
    </source>
</evidence>